<evidence type="ECO:0000313" key="2">
    <source>
        <dbReference type="EMBL" id="KAK3168813.1"/>
    </source>
</evidence>
<reference evidence="2" key="1">
    <citation type="submission" date="2022-11" db="EMBL/GenBank/DDBJ databases">
        <title>Chromosomal genome sequence assembly and mating type (MAT) locus characterization of the leprose asexual lichenized fungus Lepraria neglecta (Nyl.) Erichsen.</title>
        <authorList>
            <person name="Allen J.L."/>
            <person name="Pfeffer B."/>
        </authorList>
    </citation>
    <scope>NUCLEOTIDE SEQUENCE</scope>
    <source>
        <strain evidence="2">Allen 5258</strain>
    </source>
</reference>
<organism evidence="2 3">
    <name type="scientific">Lepraria neglecta</name>
    <dbReference type="NCBI Taxonomy" id="209136"/>
    <lineage>
        <taxon>Eukaryota</taxon>
        <taxon>Fungi</taxon>
        <taxon>Dikarya</taxon>
        <taxon>Ascomycota</taxon>
        <taxon>Pezizomycotina</taxon>
        <taxon>Lecanoromycetes</taxon>
        <taxon>OSLEUM clade</taxon>
        <taxon>Lecanoromycetidae</taxon>
        <taxon>Lecanorales</taxon>
        <taxon>Lecanorineae</taxon>
        <taxon>Stereocaulaceae</taxon>
        <taxon>Lepraria</taxon>
    </lineage>
</organism>
<name>A0AAD9Z1H5_9LECA</name>
<evidence type="ECO:0000256" key="1">
    <source>
        <dbReference type="SAM" id="MobiDB-lite"/>
    </source>
</evidence>
<proteinExistence type="predicted"/>
<feature type="compositionally biased region" description="Low complexity" evidence="1">
    <location>
        <begin position="346"/>
        <end position="356"/>
    </location>
</feature>
<protein>
    <submittedName>
        <fullName evidence="2">Uncharacterized protein</fullName>
    </submittedName>
</protein>
<sequence>MILPLVASDSRDVTLFFDTAGTGKTTVIQDKIRKVFGFYCVAPNLLPSDKRDMSSVIAPDRACASRDTYSFYEDFKALAKLDIDSRAWQDFLTPRSSRHYAASMNSTPIIAARHRLLEIFKEIEGRRVSNAEESQVKWLQLQISCWPGNDPFDAAYRFIRLKSEVDLNTKMGALSQGKLWAFDEAQQVLCDPLASELMADIMWNWDIKFRNTQGLLSGTSLEFQQMQKFLKKEFSVALNQQETVFGRKYQNAYVLNEDKFLETMCVHAWNIVKELYALQSCNNSERGPKDFPLLSRGGRALGFTIQLPRGTWEEVEMVLQKWYIFDVLAATTTTTTMTTDSLSSFMTSTKTATDTSDTSKKTTKTTVDPPSLSTKPSRELTKFLSQVKRVHSVLLGRIRWTTLFAEELLRASPATQGKLTDQDVNNAIERATNTIKRSLRERIDRFKHTHWVYELYWTAIEADVFSMTRIFSDEESAKLISEGFALVDEEWKRSIK</sequence>
<dbReference type="AlphaFoldDB" id="A0AAD9Z1H5"/>
<comment type="caution">
    <text evidence="2">The sequence shown here is derived from an EMBL/GenBank/DDBJ whole genome shotgun (WGS) entry which is preliminary data.</text>
</comment>
<dbReference type="Proteomes" id="UP001276659">
    <property type="component" value="Unassembled WGS sequence"/>
</dbReference>
<gene>
    <name evidence="2" type="ORF">OEA41_005261</name>
</gene>
<keyword evidence="3" id="KW-1185">Reference proteome</keyword>
<accession>A0AAD9Z1H5</accession>
<evidence type="ECO:0000313" key="3">
    <source>
        <dbReference type="Proteomes" id="UP001276659"/>
    </source>
</evidence>
<feature type="region of interest" description="Disordered" evidence="1">
    <location>
        <begin position="346"/>
        <end position="374"/>
    </location>
</feature>
<dbReference type="EMBL" id="JASNWA010000010">
    <property type="protein sequence ID" value="KAK3168813.1"/>
    <property type="molecule type" value="Genomic_DNA"/>
</dbReference>